<keyword evidence="2" id="KW-0808">Transferase</keyword>
<dbReference type="CDD" id="cd07989">
    <property type="entry name" value="LPLAT_AGPAT-like"/>
    <property type="match status" value="1"/>
</dbReference>
<name>A0ABU1DE41_9HYPH</name>
<organism evidence="7 8">
    <name type="scientific">Chelatococcus sambhunathii</name>
    <dbReference type="NCBI Taxonomy" id="363953"/>
    <lineage>
        <taxon>Bacteria</taxon>
        <taxon>Pseudomonadati</taxon>
        <taxon>Pseudomonadota</taxon>
        <taxon>Alphaproteobacteria</taxon>
        <taxon>Hyphomicrobiales</taxon>
        <taxon>Chelatococcaceae</taxon>
        <taxon>Chelatococcus</taxon>
    </lineage>
</organism>
<dbReference type="Pfam" id="PF01553">
    <property type="entry name" value="Acyltransferase"/>
    <property type="match status" value="1"/>
</dbReference>
<evidence type="ECO:0000259" key="6">
    <source>
        <dbReference type="SMART" id="SM00563"/>
    </source>
</evidence>
<dbReference type="SUPFAM" id="SSF69593">
    <property type="entry name" value="Glycerol-3-phosphate (1)-acyltransferase"/>
    <property type="match status" value="1"/>
</dbReference>
<accession>A0ABU1DE41</accession>
<comment type="pathway">
    <text evidence="1">Lipid metabolism.</text>
</comment>
<evidence type="ECO:0000313" key="7">
    <source>
        <dbReference type="EMBL" id="MDR4306313.1"/>
    </source>
</evidence>
<evidence type="ECO:0000256" key="5">
    <source>
        <dbReference type="SAM" id="Phobius"/>
    </source>
</evidence>
<evidence type="ECO:0000256" key="3">
    <source>
        <dbReference type="ARBA" id="ARBA00023315"/>
    </source>
</evidence>
<keyword evidence="5" id="KW-1133">Transmembrane helix</keyword>
<dbReference type="RefSeq" id="WP_309390095.1">
    <property type="nucleotide sequence ID" value="NZ_JADBEO010000011.1"/>
</dbReference>
<dbReference type="PANTHER" id="PTHR10434:SF40">
    <property type="entry name" value="1-ACYL-SN-GLYCEROL-3-PHOSPHATE ACYLTRANSFERASE"/>
    <property type="match status" value="1"/>
</dbReference>
<dbReference type="EMBL" id="JADBEO010000011">
    <property type="protein sequence ID" value="MDR4306313.1"/>
    <property type="molecule type" value="Genomic_DNA"/>
</dbReference>
<keyword evidence="5" id="KW-0812">Transmembrane</keyword>
<dbReference type="Proteomes" id="UP001181622">
    <property type="component" value="Unassembled WGS sequence"/>
</dbReference>
<evidence type="ECO:0000313" key="8">
    <source>
        <dbReference type="Proteomes" id="UP001181622"/>
    </source>
</evidence>
<protein>
    <submittedName>
        <fullName evidence="7">1-acyl-sn-glycerol-3-phosphate acyltransferase</fullName>
    </submittedName>
</protein>
<feature type="transmembrane region" description="Helical" evidence="5">
    <location>
        <begin position="31"/>
        <end position="56"/>
    </location>
</feature>
<gene>
    <name evidence="7" type="ORF">IHQ68_06740</name>
</gene>
<keyword evidence="3 7" id="KW-0012">Acyltransferase</keyword>
<sequence length="277" mass="31057">MLLLTAPFPTPPSEAAPTNPPRVGRAVKWRVAVFNVAQILLVCAVTFVAGPFTLLLPRDRVRSIANWWCRNNLRLLKAIVGIDLEIRGREHIPEGAALVAMKHQSQLETFGVMPCLPDPVFVLKRELTWLPFFGWFLIRLRMIAIDRKSGQEALGQMIAQAETAKREGRQIVIFPEGTRREVGAPPRYKLGVTHLYDRLKLPCTPVAIDTGAFWPKGARERRQGRAVIEFLEPIPAGLPRETFQKLLVDRIETATNTLIAQAYGEPSPARSGMVERN</sequence>
<keyword evidence="8" id="KW-1185">Reference proteome</keyword>
<proteinExistence type="predicted"/>
<feature type="compositionally biased region" description="Pro residues" evidence="4">
    <location>
        <begin position="8"/>
        <end position="20"/>
    </location>
</feature>
<reference evidence="7" key="1">
    <citation type="submission" date="2020-10" db="EMBL/GenBank/DDBJ databases">
        <authorList>
            <person name="Abbas A."/>
            <person name="Razzaq R."/>
            <person name="Waqas M."/>
            <person name="Abbas N."/>
            <person name="Nielsen T.K."/>
            <person name="Hansen L.H."/>
            <person name="Hussain S."/>
            <person name="Shahid M."/>
        </authorList>
    </citation>
    <scope>NUCLEOTIDE SEQUENCE</scope>
    <source>
        <strain evidence="7">S14</strain>
    </source>
</reference>
<feature type="domain" description="Phospholipid/glycerol acyltransferase" evidence="6">
    <location>
        <begin position="97"/>
        <end position="211"/>
    </location>
</feature>
<feature type="region of interest" description="Disordered" evidence="4">
    <location>
        <begin position="1"/>
        <end position="21"/>
    </location>
</feature>
<comment type="caution">
    <text evidence="7">The sequence shown here is derived from an EMBL/GenBank/DDBJ whole genome shotgun (WGS) entry which is preliminary data.</text>
</comment>
<dbReference type="PANTHER" id="PTHR10434">
    <property type="entry name" value="1-ACYL-SN-GLYCEROL-3-PHOSPHATE ACYLTRANSFERASE"/>
    <property type="match status" value="1"/>
</dbReference>
<dbReference type="InterPro" id="IPR002123">
    <property type="entry name" value="Plipid/glycerol_acylTrfase"/>
</dbReference>
<evidence type="ECO:0000256" key="4">
    <source>
        <dbReference type="SAM" id="MobiDB-lite"/>
    </source>
</evidence>
<keyword evidence="5" id="KW-0472">Membrane</keyword>
<dbReference type="GO" id="GO:0016746">
    <property type="term" value="F:acyltransferase activity"/>
    <property type="evidence" value="ECO:0007669"/>
    <property type="project" value="UniProtKB-KW"/>
</dbReference>
<dbReference type="SMART" id="SM00563">
    <property type="entry name" value="PlsC"/>
    <property type="match status" value="1"/>
</dbReference>
<evidence type="ECO:0000256" key="2">
    <source>
        <dbReference type="ARBA" id="ARBA00022679"/>
    </source>
</evidence>
<evidence type="ECO:0000256" key="1">
    <source>
        <dbReference type="ARBA" id="ARBA00005189"/>
    </source>
</evidence>